<evidence type="ECO:0000313" key="1">
    <source>
        <dbReference type="EMBL" id="KAL1374242.1"/>
    </source>
</evidence>
<accession>A0ABD1CCY2</accession>
<dbReference type="AlphaFoldDB" id="A0ABD1CCY2"/>
<protein>
    <submittedName>
        <fullName evidence="1">Uncharacterized protein</fullName>
    </submittedName>
</protein>
<keyword evidence="2" id="KW-1185">Reference proteome</keyword>
<feature type="non-terminal residue" evidence="1">
    <location>
        <position position="1"/>
    </location>
</feature>
<proteinExistence type="predicted"/>
<gene>
    <name evidence="1" type="ORF">pipiens_018201</name>
</gene>
<evidence type="ECO:0000313" key="2">
    <source>
        <dbReference type="Proteomes" id="UP001562425"/>
    </source>
</evidence>
<dbReference type="EMBL" id="JBEHCU010013527">
    <property type="protein sequence ID" value="KAL1374242.1"/>
    <property type="molecule type" value="Genomic_DNA"/>
</dbReference>
<sequence length="176" mass="17579">DRERSDNCSRSNSPVVLDELNRCAATTKVAAALRSREKMSPLSLPTPGGSPSSAAAAAAAAAAASAQLHLNGTMQDMLNLQKLQSLAQLTSLPGLGLPTGGIPSALLANNSPLNLSLGAQAHSPTAVMGAMAAAATPQPLPAAAAAQMPQLILASGQIVQGIQGAQLLIPTSQGEF</sequence>
<organism evidence="1 2">
    <name type="scientific">Culex pipiens pipiens</name>
    <name type="common">Northern house mosquito</name>
    <dbReference type="NCBI Taxonomy" id="38569"/>
    <lineage>
        <taxon>Eukaryota</taxon>
        <taxon>Metazoa</taxon>
        <taxon>Ecdysozoa</taxon>
        <taxon>Arthropoda</taxon>
        <taxon>Hexapoda</taxon>
        <taxon>Insecta</taxon>
        <taxon>Pterygota</taxon>
        <taxon>Neoptera</taxon>
        <taxon>Endopterygota</taxon>
        <taxon>Diptera</taxon>
        <taxon>Nematocera</taxon>
        <taxon>Culicoidea</taxon>
        <taxon>Culicidae</taxon>
        <taxon>Culicinae</taxon>
        <taxon>Culicini</taxon>
        <taxon>Culex</taxon>
        <taxon>Culex</taxon>
    </lineage>
</organism>
<dbReference type="Proteomes" id="UP001562425">
    <property type="component" value="Unassembled WGS sequence"/>
</dbReference>
<name>A0ABD1CCY2_CULPP</name>
<comment type="caution">
    <text evidence="1">The sequence shown here is derived from an EMBL/GenBank/DDBJ whole genome shotgun (WGS) entry which is preliminary data.</text>
</comment>
<reference evidence="1 2" key="1">
    <citation type="submission" date="2024-05" db="EMBL/GenBank/DDBJ databases">
        <title>Culex pipiens pipiens assembly and annotation.</title>
        <authorList>
            <person name="Alout H."/>
            <person name="Durand T."/>
        </authorList>
    </citation>
    <scope>NUCLEOTIDE SEQUENCE [LARGE SCALE GENOMIC DNA]</scope>
    <source>
        <strain evidence="1">HA-2024</strain>
        <tissue evidence="1">Whole body</tissue>
    </source>
</reference>